<accession>A0ABY4WAY9</accession>
<protein>
    <submittedName>
        <fullName evidence="2">Beta-lactamase family protein</fullName>
    </submittedName>
</protein>
<dbReference type="Proteomes" id="UP001056500">
    <property type="component" value="Chromosome"/>
</dbReference>
<dbReference type="InterPro" id="IPR050789">
    <property type="entry name" value="Diverse_Enzym_Activities"/>
</dbReference>
<dbReference type="InterPro" id="IPR001466">
    <property type="entry name" value="Beta-lactam-related"/>
</dbReference>
<dbReference type="PANTHER" id="PTHR43283:SF7">
    <property type="entry name" value="BETA-LACTAMASE-RELATED DOMAIN-CONTAINING PROTEIN"/>
    <property type="match status" value="1"/>
</dbReference>
<sequence length="315" mass="35772">MTDCTGPTERRSGAFDFDALEQRLKKEKIDTCLIARGQTPVFQYYKNKKMIEKQHKINSVSKSVLSMLVSIAIGRGELAGIDVPISVYFPKWGERLQGITLEHLLTMTPGFDWPEFGAWGGRPFPMINSKDWVRFVLERERVEPPGTQMYYSSGCSHLLSAIMQNATGKNLASYAAQHLFCPLGIEEFTWHADAKGIVIGGFGLSLKAQDMLKLGLLMKQNGVWKERQILPAGWVSASTAPRYLTYKQIGAYGYHWWMLTDENKTLQHPFTYFALGYGGQFIIVVPEEGWVATFTSQLYDQPLRPLQLFRQFLHS</sequence>
<organism evidence="2 3">
    <name type="scientific">Brevibacillus ruminantium</name>
    <dbReference type="NCBI Taxonomy" id="2950604"/>
    <lineage>
        <taxon>Bacteria</taxon>
        <taxon>Bacillati</taxon>
        <taxon>Bacillota</taxon>
        <taxon>Bacilli</taxon>
        <taxon>Bacillales</taxon>
        <taxon>Paenibacillaceae</taxon>
        <taxon>Brevibacillus</taxon>
    </lineage>
</organism>
<dbReference type="PANTHER" id="PTHR43283">
    <property type="entry name" value="BETA-LACTAMASE-RELATED"/>
    <property type="match status" value="1"/>
</dbReference>
<evidence type="ECO:0000313" key="3">
    <source>
        <dbReference type="Proteomes" id="UP001056500"/>
    </source>
</evidence>
<dbReference type="RefSeq" id="WP_251871461.1">
    <property type="nucleotide sequence ID" value="NZ_CP098755.1"/>
</dbReference>
<reference evidence="2" key="1">
    <citation type="submission" date="2022-06" db="EMBL/GenBank/DDBJ databases">
        <title>Genome sequencing of Brevibacillus sp. BB3-R1.</title>
        <authorList>
            <person name="Heo J."/>
            <person name="Lee D."/>
            <person name="Won M."/>
            <person name="Han B.-H."/>
            <person name="Hong S.-B."/>
            <person name="Kwon S.-W."/>
        </authorList>
    </citation>
    <scope>NUCLEOTIDE SEQUENCE</scope>
    <source>
        <strain evidence="2">BB3-R1</strain>
    </source>
</reference>
<keyword evidence="3" id="KW-1185">Reference proteome</keyword>
<dbReference type="Pfam" id="PF00144">
    <property type="entry name" value="Beta-lactamase"/>
    <property type="match status" value="1"/>
</dbReference>
<evidence type="ECO:0000259" key="1">
    <source>
        <dbReference type="Pfam" id="PF00144"/>
    </source>
</evidence>
<proteinExistence type="predicted"/>
<gene>
    <name evidence="2" type="ORF">NDK47_19615</name>
</gene>
<dbReference type="Gene3D" id="3.40.710.10">
    <property type="entry name" value="DD-peptidase/beta-lactamase superfamily"/>
    <property type="match status" value="1"/>
</dbReference>
<evidence type="ECO:0000313" key="2">
    <source>
        <dbReference type="EMBL" id="USG64347.1"/>
    </source>
</evidence>
<dbReference type="EMBL" id="CP098755">
    <property type="protein sequence ID" value="USG64347.1"/>
    <property type="molecule type" value="Genomic_DNA"/>
</dbReference>
<feature type="domain" description="Beta-lactamase-related" evidence="1">
    <location>
        <begin position="52"/>
        <end position="298"/>
    </location>
</feature>
<dbReference type="SUPFAM" id="SSF56601">
    <property type="entry name" value="beta-lactamase/transpeptidase-like"/>
    <property type="match status" value="1"/>
</dbReference>
<name>A0ABY4WAY9_9BACL</name>
<dbReference type="InterPro" id="IPR012338">
    <property type="entry name" value="Beta-lactam/transpept-like"/>
</dbReference>